<keyword evidence="7" id="KW-0539">Nucleus</keyword>
<evidence type="ECO:0000256" key="2">
    <source>
        <dbReference type="ARBA" id="ARBA00008354"/>
    </source>
</evidence>
<feature type="compositionally biased region" description="Basic and acidic residues" evidence="9">
    <location>
        <begin position="10"/>
        <end position="25"/>
    </location>
</feature>
<evidence type="ECO:0000259" key="10">
    <source>
        <dbReference type="SMART" id="SM00709"/>
    </source>
</evidence>
<name>A0A2T9Z3Q5_9FUNG</name>
<dbReference type="InterPro" id="IPR004457">
    <property type="entry name" value="Znf_ZPR1"/>
</dbReference>
<dbReference type="FunFam" id="2.20.25.420:FF:000001">
    <property type="entry name" value="Zinc finger protein ZPR1"/>
    <property type="match status" value="1"/>
</dbReference>
<evidence type="ECO:0000256" key="6">
    <source>
        <dbReference type="ARBA" id="ARBA00022833"/>
    </source>
</evidence>
<dbReference type="STRING" id="133381.A0A2T9Z3Q5"/>
<feature type="domain" description="Zinc finger ZPR1-type" evidence="10">
    <location>
        <begin position="267"/>
        <end position="427"/>
    </location>
</feature>
<dbReference type="Pfam" id="PF03367">
    <property type="entry name" value="Zn_ribbon_ZPR1"/>
    <property type="match status" value="2"/>
</dbReference>
<dbReference type="InterPro" id="IPR042452">
    <property type="entry name" value="ZPR1_Znf1/2"/>
</dbReference>
<comment type="function">
    <text evidence="8">Acts as a protein folding chaperone for elongation factor 1-alpha.</text>
</comment>
<dbReference type="SMART" id="SM00709">
    <property type="entry name" value="Zpr1"/>
    <property type="match status" value="2"/>
</dbReference>
<dbReference type="EMBL" id="MBFS01002296">
    <property type="protein sequence ID" value="PVU99166.1"/>
    <property type="molecule type" value="Genomic_DNA"/>
</dbReference>
<evidence type="ECO:0000256" key="9">
    <source>
        <dbReference type="SAM" id="MobiDB-lite"/>
    </source>
</evidence>
<evidence type="ECO:0000256" key="4">
    <source>
        <dbReference type="ARBA" id="ARBA00022737"/>
    </source>
</evidence>
<accession>A0A2T9Z3Q5</accession>
<comment type="caution">
    <text evidence="11">The sequence shown here is derived from an EMBL/GenBank/DDBJ whole genome shotgun (WGS) entry which is preliminary data.</text>
</comment>
<proteinExistence type="inferred from homology"/>
<organism evidence="11 12">
    <name type="scientific">Smittium megazygosporum</name>
    <dbReference type="NCBI Taxonomy" id="133381"/>
    <lineage>
        <taxon>Eukaryota</taxon>
        <taxon>Fungi</taxon>
        <taxon>Fungi incertae sedis</taxon>
        <taxon>Zoopagomycota</taxon>
        <taxon>Kickxellomycotina</taxon>
        <taxon>Harpellomycetes</taxon>
        <taxon>Harpellales</taxon>
        <taxon>Legeriomycetaceae</taxon>
        <taxon>Smittium</taxon>
    </lineage>
</organism>
<dbReference type="NCBIfam" id="TIGR00310">
    <property type="entry name" value="ZPR1_znf"/>
    <property type="match status" value="2"/>
</dbReference>
<dbReference type="PANTHER" id="PTHR10876:SF0">
    <property type="entry name" value="ZINC FINGER PROTEIN ZPR1"/>
    <property type="match status" value="1"/>
</dbReference>
<feature type="region of interest" description="Disordered" evidence="9">
    <location>
        <begin position="1"/>
        <end position="25"/>
    </location>
</feature>
<evidence type="ECO:0000313" key="11">
    <source>
        <dbReference type="EMBL" id="PVU99166.1"/>
    </source>
</evidence>
<keyword evidence="5" id="KW-0863">Zinc-finger</keyword>
<comment type="similarity">
    <text evidence="2">Belongs to the ZPR1 family.</text>
</comment>
<evidence type="ECO:0000256" key="1">
    <source>
        <dbReference type="ARBA" id="ARBA00004123"/>
    </source>
</evidence>
<evidence type="ECO:0000256" key="5">
    <source>
        <dbReference type="ARBA" id="ARBA00022771"/>
    </source>
</evidence>
<keyword evidence="3" id="KW-0479">Metal-binding</keyword>
<dbReference type="FunFam" id="2.60.120.1040:FF:000001">
    <property type="entry name" value="Zinc finger protein ZPR1"/>
    <property type="match status" value="1"/>
</dbReference>
<evidence type="ECO:0000256" key="3">
    <source>
        <dbReference type="ARBA" id="ARBA00022723"/>
    </source>
</evidence>
<keyword evidence="12" id="KW-1185">Reference proteome</keyword>
<comment type="subcellular location">
    <subcellularLocation>
        <location evidence="1">Nucleus</location>
    </subcellularLocation>
</comment>
<keyword evidence="4" id="KW-0677">Repeat</keyword>
<dbReference type="InterPro" id="IPR056180">
    <property type="entry name" value="ZPR1_jr_dom"/>
</dbReference>
<feature type="domain" description="Zinc finger ZPR1-type" evidence="10">
    <location>
        <begin position="44"/>
        <end position="204"/>
    </location>
</feature>
<dbReference type="Gene3D" id="2.60.120.1040">
    <property type="entry name" value="ZPR1, A/B domain"/>
    <property type="match status" value="2"/>
</dbReference>
<evidence type="ECO:0000256" key="7">
    <source>
        <dbReference type="ARBA" id="ARBA00023242"/>
    </source>
</evidence>
<dbReference type="AlphaFoldDB" id="A0A2T9Z3Q5"/>
<dbReference type="GO" id="GO:0005634">
    <property type="term" value="C:nucleus"/>
    <property type="evidence" value="ECO:0007669"/>
    <property type="project" value="UniProtKB-SubCell"/>
</dbReference>
<dbReference type="OrthoDB" id="308464at2759"/>
<reference evidence="11 12" key="1">
    <citation type="journal article" date="2018" name="MBio">
        <title>Comparative Genomics Reveals the Core Gene Toolbox for the Fungus-Insect Symbiosis.</title>
        <authorList>
            <person name="Wang Y."/>
            <person name="Stata M."/>
            <person name="Wang W."/>
            <person name="Stajich J.E."/>
            <person name="White M.M."/>
            <person name="Moncalvo J.M."/>
        </authorList>
    </citation>
    <scope>NUCLEOTIDE SEQUENCE [LARGE SCALE GENOMIC DNA]</scope>
    <source>
        <strain evidence="11 12">SC-DP-2</strain>
    </source>
</reference>
<dbReference type="Gene3D" id="2.20.25.420">
    <property type="entry name" value="ZPR1, zinc finger domain"/>
    <property type="match status" value="2"/>
</dbReference>
<evidence type="ECO:0000313" key="12">
    <source>
        <dbReference type="Proteomes" id="UP000245609"/>
    </source>
</evidence>
<keyword evidence="6" id="KW-0862">Zinc</keyword>
<dbReference type="GO" id="GO:0008270">
    <property type="term" value="F:zinc ion binding"/>
    <property type="evidence" value="ECO:0007669"/>
    <property type="project" value="UniProtKB-KW"/>
</dbReference>
<dbReference type="FunFam" id="2.20.25.420:FF:000002">
    <property type="entry name" value="Zinc finger protein ZPR1"/>
    <property type="match status" value="1"/>
</dbReference>
<dbReference type="InterPro" id="IPR040141">
    <property type="entry name" value="ZPR1"/>
</dbReference>
<dbReference type="Proteomes" id="UP000245609">
    <property type="component" value="Unassembled WGS sequence"/>
</dbReference>
<dbReference type="InterPro" id="IPR042451">
    <property type="entry name" value="ZPR1_A/B_dom"/>
</dbReference>
<gene>
    <name evidence="11" type="ORF">BB560_005545</name>
</gene>
<dbReference type="Pfam" id="PF22794">
    <property type="entry name" value="jr-ZPR1"/>
    <property type="match status" value="2"/>
</dbReference>
<evidence type="ECO:0000256" key="8">
    <source>
        <dbReference type="ARBA" id="ARBA00054139"/>
    </source>
</evidence>
<dbReference type="PANTHER" id="PTHR10876">
    <property type="entry name" value="ZINC FINGER PROTEIN ZPR1"/>
    <property type="match status" value="1"/>
</dbReference>
<protein>
    <recommendedName>
        <fullName evidence="10">Zinc finger ZPR1-type domain-containing protein</fullName>
    </recommendedName>
</protein>
<sequence length="463" mass="52010">MAEQQNNRTSPDEPLNKKQKQDHEQDNAVFQDISQDAPVTVVESLCMNCHKNGTTRLMLTKVPFFKELIIMSFECPHCNFKNNEIQSGEAAAERGHEWILKVQTKADLSREIVRTGYSTIRIPELDLELPPTKRTKLTTLEGLINEISQDLLEGQQARAEQDAHAYQVIGNIISKLQHYSSQIEPFEPFTLIIDDPSGNSFVASLTPPMLDPQLSRKFYFRTIEQEELLGFAAEAEQGQTSSEQHPVISHGATGATVSADEVFEFPSNCSSCNVPSITRMKQLEIPHFKNVILMSTTCDSCGYRSNEVKSSGAIMDKGTKITLKITSAEDLSRDLLKSETCGLQIPELDLRLSFGTLGGRFTTIEGILRQIYDDLDRDARYQGDSASEDRRKIFANFLARLQDAIDGKILPLTLILDDPVSNSYIQNLYAPDPDPNMTVEVYDRTFEQNEELGLNDIQVENYS</sequence>